<dbReference type="PIRSF" id="PIRSF000941">
    <property type="entry name" value="DUSP12"/>
    <property type="match status" value="1"/>
</dbReference>
<name>A0A9N9TAJ9_PHYSR</name>
<dbReference type="InterPro" id="IPR016130">
    <property type="entry name" value="Tyr_Pase_AS"/>
</dbReference>
<evidence type="ECO:0000259" key="12">
    <source>
        <dbReference type="PROSITE" id="PS50054"/>
    </source>
</evidence>
<dbReference type="SMART" id="SM00195">
    <property type="entry name" value="DSPc"/>
    <property type="match status" value="1"/>
</dbReference>
<proteinExistence type="inferred from homology"/>
<sequence length="319" mass="36222">MEALPSFYMELGPGTMDEIETDLFLGGQAAARNAELLQKNNITHVLSIDIRPYPATLAAKNNLTTKYVQLMDLPSADLLSHLDDSYNFIAKAQQNGSVLVHCYFGISRSASFVIGYLMRKYQMSYDDAYEVVRCKRGIVLPNEGFVAQLRIYRLMGYRLDKDSIHLKMHRLTVAADSVKRLRVLSKDFLKLIRPDPSNEKQSSKVNLCRCRKCKRLLATEANILPHKDKDKICDKMFFMEPITWMNVTKSDRGRLFCPKCSLDVGNFNWVVGNICPCGFRTTPAFCINASKVEFVAIAGDVWRRQKGAQIAARDSNFDH</sequence>
<evidence type="ECO:0000256" key="6">
    <source>
        <dbReference type="ARBA" id="ARBA00022912"/>
    </source>
</evidence>
<dbReference type="PANTHER" id="PTHR45848">
    <property type="entry name" value="DUAL SPECIFICITY PROTEIN PHOSPHATASE 12 FAMILY MEMBER"/>
    <property type="match status" value="1"/>
</dbReference>
<reference evidence="14" key="1">
    <citation type="submission" date="2022-01" db="EMBL/GenBank/DDBJ databases">
        <authorList>
            <person name="King R."/>
        </authorList>
    </citation>
    <scope>NUCLEOTIDE SEQUENCE</scope>
</reference>
<dbReference type="InterPro" id="IPR000340">
    <property type="entry name" value="Dual-sp_phosphatase_cat-dom"/>
</dbReference>
<accession>A0A9N9TAJ9</accession>
<protein>
    <recommendedName>
        <fullName evidence="16">Protein-tyrosine-phosphatase</fullName>
    </recommendedName>
</protein>
<evidence type="ECO:0000256" key="11">
    <source>
        <dbReference type="PIRSR" id="PIRSR000941-50"/>
    </source>
</evidence>
<feature type="domain" description="Tyrosine specific protein phosphatases" evidence="13">
    <location>
        <begin position="76"/>
        <end position="136"/>
    </location>
</feature>
<dbReference type="GO" id="GO:0005634">
    <property type="term" value="C:nucleus"/>
    <property type="evidence" value="ECO:0007669"/>
    <property type="project" value="UniProtKB-SubCell"/>
</dbReference>
<dbReference type="InterPro" id="IPR020422">
    <property type="entry name" value="TYR_PHOSPHATASE_DUAL_dom"/>
</dbReference>
<evidence type="ECO:0000256" key="3">
    <source>
        <dbReference type="ARBA" id="ARBA00008601"/>
    </source>
</evidence>
<comment type="similarity">
    <text evidence="3">Belongs to the protein-tyrosine phosphatase family. Non-receptor class dual specificity subfamily.</text>
</comment>
<dbReference type="CDD" id="cd14498">
    <property type="entry name" value="DSP"/>
    <property type="match status" value="1"/>
</dbReference>
<keyword evidence="5" id="KW-0378">Hydrolase</keyword>
<dbReference type="SUPFAM" id="SSF52799">
    <property type="entry name" value="(Phosphotyrosine protein) phosphatases II"/>
    <property type="match status" value="1"/>
</dbReference>
<dbReference type="GO" id="GO:0008138">
    <property type="term" value="F:protein tyrosine/serine/threonine phosphatase activity"/>
    <property type="evidence" value="ECO:0007669"/>
    <property type="project" value="InterPro"/>
</dbReference>
<gene>
    <name evidence="14" type="ORF">PHYEVI_LOCUS924</name>
</gene>
<dbReference type="GO" id="GO:0004725">
    <property type="term" value="F:protein tyrosine phosphatase activity"/>
    <property type="evidence" value="ECO:0007669"/>
    <property type="project" value="UniProtKB-EC"/>
</dbReference>
<evidence type="ECO:0000256" key="4">
    <source>
        <dbReference type="ARBA" id="ARBA00022490"/>
    </source>
</evidence>
<keyword evidence="4" id="KW-0963">Cytoplasm</keyword>
<organism evidence="14 15">
    <name type="scientific">Phyllotreta striolata</name>
    <name type="common">Striped flea beetle</name>
    <name type="synonym">Crioceris striolata</name>
    <dbReference type="NCBI Taxonomy" id="444603"/>
    <lineage>
        <taxon>Eukaryota</taxon>
        <taxon>Metazoa</taxon>
        <taxon>Ecdysozoa</taxon>
        <taxon>Arthropoda</taxon>
        <taxon>Hexapoda</taxon>
        <taxon>Insecta</taxon>
        <taxon>Pterygota</taxon>
        <taxon>Neoptera</taxon>
        <taxon>Endopterygota</taxon>
        <taxon>Coleoptera</taxon>
        <taxon>Polyphaga</taxon>
        <taxon>Cucujiformia</taxon>
        <taxon>Chrysomeloidea</taxon>
        <taxon>Chrysomelidae</taxon>
        <taxon>Galerucinae</taxon>
        <taxon>Alticini</taxon>
        <taxon>Phyllotreta</taxon>
    </lineage>
</organism>
<evidence type="ECO:0000256" key="5">
    <source>
        <dbReference type="ARBA" id="ARBA00022801"/>
    </source>
</evidence>
<dbReference type="PANTHER" id="PTHR45848:SF4">
    <property type="entry name" value="DUAL SPECIFICITY PROTEIN PHOSPHATASE 12"/>
    <property type="match status" value="1"/>
</dbReference>
<keyword evidence="7" id="KW-0539">Nucleus</keyword>
<evidence type="ECO:0000256" key="1">
    <source>
        <dbReference type="ARBA" id="ARBA00004123"/>
    </source>
</evidence>
<dbReference type="FunFam" id="3.90.190.10:FF:000056">
    <property type="entry name" value="Dual specificity phosphatase 12"/>
    <property type="match status" value="1"/>
</dbReference>
<evidence type="ECO:0000256" key="8">
    <source>
        <dbReference type="ARBA" id="ARBA00047761"/>
    </source>
</evidence>
<evidence type="ECO:0000256" key="9">
    <source>
        <dbReference type="ARBA" id="ARBA00048336"/>
    </source>
</evidence>
<dbReference type="InterPro" id="IPR000387">
    <property type="entry name" value="Tyr_Pase_dom"/>
</dbReference>
<keyword evidence="6" id="KW-0904">Protein phosphatase</keyword>
<dbReference type="Pfam" id="PF00782">
    <property type="entry name" value="DSPc"/>
    <property type="match status" value="1"/>
</dbReference>
<comment type="catalytic activity">
    <reaction evidence="8">
        <text>O-phospho-L-seryl-[protein] + H2O = L-seryl-[protein] + phosphate</text>
        <dbReference type="Rhea" id="RHEA:20629"/>
        <dbReference type="Rhea" id="RHEA-COMP:9863"/>
        <dbReference type="Rhea" id="RHEA-COMP:11604"/>
        <dbReference type="ChEBI" id="CHEBI:15377"/>
        <dbReference type="ChEBI" id="CHEBI:29999"/>
        <dbReference type="ChEBI" id="CHEBI:43474"/>
        <dbReference type="ChEBI" id="CHEBI:83421"/>
        <dbReference type="EC" id="3.1.3.16"/>
    </reaction>
</comment>
<dbReference type="EMBL" id="OU900094">
    <property type="protein sequence ID" value="CAG9854462.1"/>
    <property type="molecule type" value="Genomic_DNA"/>
</dbReference>
<dbReference type="AlphaFoldDB" id="A0A9N9TAJ9"/>
<evidence type="ECO:0000256" key="2">
    <source>
        <dbReference type="ARBA" id="ARBA00004496"/>
    </source>
</evidence>
<evidence type="ECO:0000256" key="7">
    <source>
        <dbReference type="ARBA" id="ARBA00023242"/>
    </source>
</evidence>
<dbReference type="GO" id="GO:0004722">
    <property type="term" value="F:protein serine/threonine phosphatase activity"/>
    <property type="evidence" value="ECO:0007669"/>
    <property type="project" value="UniProtKB-EC"/>
</dbReference>
<dbReference type="GO" id="GO:0005737">
    <property type="term" value="C:cytoplasm"/>
    <property type="evidence" value="ECO:0007669"/>
    <property type="project" value="UniProtKB-SubCell"/>
</dbReference>
<dbReference type="PROSITE" id="PS50054">
    <property type="entry name" value="TYR_PHOSPHATASE_DUAL"/>
    <property type="match status" value="1"/>
</dbReference>
<dbReference type="OrthoDB" id="6408925at2759"/>
<evidence type="ECO:0000313" key="15">
    <source>
        <dbReference type="Proteomes" id="UP001153712"/>
    </source>
</evidence>
<dbReference type="Proteomes" id="UP001153712">
    <property type="component" value="Chromosome 1"/>
</dbReference>
<evidence type="ECO:0008006" key="16">
    <source>
        <dbReference type="Google" id="ProtNLM"/>
    </source>
</evidence>
<dbReference type="InterPro" id="IPR029021">
    <property type="entry name" value="Prot-tyrosine_phosphatase-like"/>
</dbReference>
<dbReference type="PROSITE" id="PS00383">
    <property type="entry name" value="TYR_PHOSPHATASE_1"/>
    <property type="match status" value="1"/>
</dbReference>
<evidence type="ECO:0000256" key="10">
    <source>
        <dbReference type="ARBA" id="ARBA00051722"/>
    </source>
</evidence>
<comment type="catalytic activity">
    <reaction evidence="10">
        <text>O-phospho-L-tyrosyl-[protein] + H2O = L-tyrosyl-[protein] + phosphate</text>
        <dbReference type="Rhea" id="RHEA:10684"/>
        <dbReference type="Rhea" id="RHEA-COMP:10136"/>
        <dbReference type="Rhea" id="RHEA-COMP:20101"/>
        <dbReference type="ChEBI" id="CHEBI:15377"/>
        <dbReference type="ChEBI" id="CHEBI:43474"/>
        <dbReference type="ChEBI" id="CHEBI:46858"/>
        <dbReference type="ChEBI" id="CHEBI:61978"/>
        <dbReference type="EC" id="3.1.3.48"/>
    </reaction>
</comment>
<feature type="domain" description="Tyrosine-protein phosphatase" evidence="12">
    <location>
        <begin position="12"/>
        <end position="158"/>
    </location>
</feature>
<keyword evidence="15" id="KW-1185">Reference proteome</keyword>
<comment type="catalytic activity">
    <reaction evidence="9">
        <text>O-phospho-L-threonyl-[protein] + H2O = L-threonyl-[protein] + phosphate</text>
        <dbReference type="Rhea" id="RHEA:47004"/>
        <dbReference type="Rhea" id="RHEA-COMP:11060"/>
        <dbReference type="Rhea" id="RHEA-COMP:11605"/>
        <dbReference type="ChEBI" id="CHEBI:15377"/>
        <dbReference type="ChEBI" id="CHEBI:30013"/>
        <dbReference type="ChEBI" id="CHEBI:43474"/>
        <dbReference type="ChEBI" id="CHEBI:61977"/>
        <dbReference type="EC" id="3.1.3.16"/>
    </reaction>
</comment>
<dbReference type="Gene3D" id="3.90.190.10">
    <property type="entry name" value="Protein tyrosine phosphatase superfamily"/>
    <property type="match status" value="1"/>
</dbReference>
<evidence type="ECO:0000313" key="14">
    <source>
        <dbReference type="EMBL" id="CAG9854462.1"/>
    </source>
</evidence>
<evidence type="ECO:0000259" key="13">
    <source>
        <dbReference type="PROSITE" id="PS50056"/>
    </source>
</evidence>
<dbReference type="PROSITE" id="PS50056">
    <property type="entry name" value="TYR_PHOSPHATASE_2"/>
    <property type="match status" value="1"/>
</dbReference>
<feature type="active site" description="Phosphocysteine intermediate" evidence="11">
    <location>
        <position position="102"/>
    </location>
</feature>
<dbReference type="InterPro" id="IPR016278">
    <property type="entry name" value="DUSP12"/>
</dbReference>
<comment type="subcellular location">
    <subcellularLocation>
        <location evidence="2">Cytoplasm</location>
    </subcellularLocation>
    <subcellularLocation>
        <location evidence="1">Nucleus</location>
    </subcellularLocation>
</comment>